<dbReference type="InterPro" id="IPR009057">
    <property type="entry name" value="Homeodomain-like_sf"/>
</dbReference>
<feature type="domain" description="HTH tetR-type" evidence="5">
    <location>
        <begin position="16"/>
        <end position="76"/>
    </location>
</feature>
<reference evidence="6 7" key="2">
    <citation type="submission" date="2020-03" db="EMBL/GenBank/DDBJ databases">
        <title>Roseomonas stagni sp. nov., isolated from pond water in Japan.</title>
        <authorList>
            <person name="Furuhata K."/>
            <person name="Miyamoto H."/>
            <person name="Goto K."/>
        </authorList>
    </citation>
    <scope>NUCLEOTIDE SEQUENCE [LARGE SCALE GENOMIC DNA]</scope>
    <source>
        <strain evidence="6 7">PeD5</strain>
    </source>
</reference>
<dbReference type="Proteomes" id="UP000475385">
    <property type="component" value="Unassembled WGS sequence"/>
</dbReference>
<dbReference type="GO" id="GO:0000976">
    <property type="term" value="F:transcription cis-regulatory region binding"/>
    <property type="evidence" value="ECO:0007669"/>
    <property type="project" value="TreeGrafter"/>
</dbReference>
<dbReference type="PRINTS" id="PR00455">
    <property type="entry name" value="HTHTETR"/>
</dbReference>
<evidence type="ECO:0000313" key="7">
    <source>
        <dbReference type="Proteomes" id="UP000475385"/>
    </source>
</evidence>
<evidence type="ECO:0000256" key="4">
    <source>
        <dbReference type="PROSITE-ProRule" id="PRU00335"/>
    </source>
</evidence>
<proteinExistence type="predicted"/>
<dbReference type="SUPFAM" id="SSF46689">
    <property type="entry name" value="Homeodomain-like"/>
    <property type="match status" value="1"/>
</dbReference>
<dbReference type="EMBL" id="JAAIKB010000001">
    <property type="protein sequence ID" value="NGM19409.1"/>
    <property type="molecule type" value="Genomic_DNA"/>
</dbReference>
<sequence length="242" mass="27234">MMTVMPRRRTQEERREETRARLLRATVEALRDQGLTRMTTPDIARRAGVSRGALTYHFASREDLLVDSIAWLLDQATAGLRKLCDAYPAPTMPIEALVDYLWDMMAGGLFQVTMEFLPEARHNAPFRERLLPVVREFHAALDASWTRLSAVAGIPREEAQVSLNATMCLIRGMIAQNVLRNDPAYYAAMLDWWKRQLRGWLGQDAGGAARPLPAPILAAFAVAEPPRQRLVRERARRQAGGG</sequence>
<dbReference type="PANTHER" id="PTHR30055">
    <property type="entry name" value="HTH-TYPE TRANSCRIPTIONAL REGULATOR RUTR"/>
    <property type="match status" value="1"/>
</dbReference>
<accession>A0A6M1LHF5</accession>
<keyword evidence="2 4" id="KW-0238">DNA-binding</keyword>
<gene>
    <name evidence="6" type="ORF">G3576_05240</name>
</gene>
<evidence type="ECO:0000256" key="2">
    <source>
        <dbReference type="ARBA" id="ARBA00023125"/>
    </source>
</evidence>
<keyword evidence="1" id="KW-0805">Transcription regulation</keyword>
<dbReference type="PROSITE" id="PS50977">
    <property type="entry name" value="HTH_TETR_2"/>
    <property type="match status" value="1"/>
</dbReference>
<dbReference type="Pfam" id="PF00440">
    <property type="entry name" value="TetR_N"/>
    <property type="match status" value="1"/>
</dbReference>
<dbReference type="AlphaFoldDB" id="A0A6M1LHF5"/>
<organism evidence="6 7">
    <name type="scientific">Falsiroseomonas algicola</name>
    <dbReference type="NCBI Taxonomy" id="2716930"/>
    <lineage>
        <taxon>Bacteria</taxon>
        <taxon>Pseudomonadati</taxon>
        <taxon>Pseudomonadota</taxon>
        <taxon>Alphaproteobacteria</taxon>
        <taxon>Acetobacterales</taxon>
        <taxon>Roseomonadaceae</taxon>
        <taxon>Falsiroseomonas</taxon>
    </lineage>
</organism>
<evidence type="ECO:0000256" key="3">
    <source>
        <dbReference type="ARBA" id="ARBA00023163"/>
    </source>
</evidence>
<feature type="DNA-binding region" description="H-T-H motif" evidence="4">
    <location>
        <begin position="39"/>
        <end position="58"/>
    </location>
</feature>
<dbReference type="Gene3D" id="1.10.357.10">
    <property type="entry name" value="Tetracycline Repressor, domain 2"/>
    <property type="match status" value="1"/>
</dbReference>
<evidence type="ECO:0000259" key="5">
    <source>
        <dbReference type="PROSITE" id="PS50977"/>
    </source>
</evidence>
<reference evidence="6 7" key="1">
    <citation type="submission" date="2020-02" db="EMBL/GenBank/DDBJ databases">
        <authorList>
            <person name="Kim H.M."/>
            <person name="Jeon C.O."/>
        </authorList>
    </citation>
    <scope>NUCLEOTIDE SEQUENCE [LARGE SCALE GENOMIC DNA]</scope>
    <source>
        <strain evidence="6 7">PeD5</strain>
    </source>
</reference>
<name>A0A6M1LHF5_9PROT</name>
<dbReference type="InterPro" id="IPR001647">
    <property type="entry name" value="HTH_TetR"/>
</dbReference>
<evidence type="ECO:0000313" key="6">
    <source>
        <dbReference type="EMBL" id="NGM19409.1"/>
    </source>
</evidence>
<comment type="caution">
    <text evidence="6">The sequence shown here is derived from an EMBL/GenBank/DDBJ whole genome shotgun (WGS) entry which is preliminary data.</text>
</comment>
<protein>
    <submittedName>
        <fullName evidence="6">Helix-turn-helix transcriptional regulator</fullName>
    </submittedName>
</protein>
<keyword evidence="7" id="KW-1185">Reference proteome</keyword>
<keyword evidence="3" id="KW-0804">Transcription</keyword>
<evidence type="ECO:0000256" key="1">
    <source>
        <dbReference type="ARBA" id="ARBA00023015"/>
    </source>
</evidence>
<dbReference type="InterPro" id="IPR050109">
    <property type="entry name" value="HTH-type_TetR-like_transc_reg"/>
</dbReference>
<dbReference type="PANTHER" id="PTHR30055:SF234">
    <property type="entry name" value="HTH-TYPE TRANSCRIPTIONAL REGULATOR BETI"/>
    <property type="match status" value="1"/>
</dbReference>
<dbReference type="GO" id="GO:0003700">
    <property type="term" value="F:DNA-binding transcription factor activity"/>
    <property type="evidence" value="ECO:0007669"/>
    <property type="project" value="TreeGrafter"/>
</dbReference>